<dbReference type="InterPro" id="IPR027417">
    <property type="entry name" value="P-loop_NTPase"/>
</dbReference>
<evidence type="ECO:0000259" key="2">
    <source>
        <dbReference type="Pfam" id="PF11638"/>
    </source>
</evidence>
<dbReference type="EMBL" id="UINC01046836">
    <property type="protein sequence ID" value="SVB55344.1"/>
    <property type="molecule type" value="Genomic_DNA"/>
</dbReference>
<sequence length="248" mass="28683">VENQMLSYKTLWNKLKKEIKETTNERMFNTWIEPVKPIALNRNSLVLELPNQFFYEWIETHYKNQFEKILKEKLKEKIKIQFTIGVESASNKVEKTTQHKREAPTQKTTNLNKKYIFSNFIEGGCNQFAKAASTSVSEFPGQKGFNPLVIYGGVGLGKTHLLNAIGNQINENHPKLNTVGATSERFTIDFISSIQKNNTITFSQYYRKADVLLIDDIQFLQGKEQTQEQFFHTFNELYQNGKQVVLTA</sequence>
<feature type="non-terminal residue" evidence="3">
    <location>
        <position position="248"/>
    </location>
</feature>
<dbReference type="AlphaFoldDB" id="A0A382EZ09"/>
<dbReference type="Gene3D" id="3.30.300.180">
    <property type="match status" value="1"/>
</dbReference>
<organism evidence="3">
    <name type="scientific">marine metagenome</name>
    <dbReference type="NCBI Taxonomy" id="408172"/>
    <lineage>
        <taxon>unclassified sequences</taxon>
        <taxon>metagenomes</taxon>
        <taxon>ecological metagenomes</taxon>
    </lineage>
</organism>
<dbReference type="SUPFAM" id="SSF52540">
    <property type="entry name" value="P-loop containing nucleoside triphosphate hydrolases"/>
    <property type="match status" value="1"/>
</dbReference>
<dbReference type="Pfam" id="PF00308">
    <property type="entry name" value="Bac_DnaA"/>
    <property type="match status" value="1"/>
</dbReference>
<reference evidence="3" key="1">
    <citation type="submission" date="2018-05" db="EMBL/GenBank/DDBJ databases">
        <authorList>
            <person name="Lanie J.A."/>
            <person name="Ng W.-L."/>
            <person name="Kazmierczak K.M."/>
            <person name="Andrzejewski T.M."/>
            <person name="Davidsen T.M."/>
            <person name="Wayne K.J."/>
            <person name="Tettelin H."/>
            <person name="Glass J.I."/>
            <person name="Rusch D."/>
            <person name="Podicherti R."/>
            <person name="Tsui H.-C.T."/>
            <person name="Winkler M.E."/>
        </authorList>
    </citation>
    <scope>NUCLEOTIDE SEQUENCE</scope>
</reference>
<feature type="domain" description="Chromosomal replication initiator protein DnaA ATPAse" evidence="1">
    <location>
        <begin position="111"/>
        <end position="248"/>
    </location>
</feature>
<dbReference type="Gene3D" id="3.40.50.300">
    <property type="entry name" value="P-loop containing nucleotide triphosphate hydrolases"/>
    <property type="match status" value="1"/>
</dbReference>
<dbReference type="GO" id="GO:0006270">
    <property type="term" value="P:DNA replication initiation"/>
    <property type="evidence" value="ECO:0007669"/>
    <property type="project" value="TreeGrafter"/>
</dbReference>
<dbReference type="PANTHER" id="PTHR30050:SF2">
    <property type="entry name" value="CHROMOSOMAL REPLICATION INITIATOR PROTEIN DNAA"/>
    <property type="match status" value="1"/>
</dbReference>
<name>A0A382EZ09_9ZZZZ</name>
<dbReference type="InterPro" id="IPR038454">
    <property type="entry name" value="DnaA_N_sf"/>
</dbReference>
<protein>
    <submittedName>
        <fullName evidence="3">Uncharacterized protein</fullName>
    </submittedName>
</protein>
<feature type="domain" description="DnaA N-terminal" evidence="2">
    <location>
        <begin position="10"/>
        <end position="71"/>
    </location>
</feature>
<dbReference type="InterPro" id="IPR024633">
    <property type="entry name" value="DnaA_N_dom"/>
</dbReference>
<dbReference type="PRINTS" id="PR00051">
    <property type="entry name" value="DNAA"/>
</dbReference>
<dbReference type="GO" id="GO:0003688">
    <property type="term" value="F:DNA replication origin binding"/>
    <property type="evidence" value="ECO:0007669"/>
    <property type="project" value="TreeGrafter"/>
</dbReference>
<feature type="non-terminal residue" evidence="3">
    <location>
        <position position="1"/>
    </location>
</feature>
<dbReference type="PANTHER" id="PTHR30050">
    <property type="entry name" value="CHROMOSOMAL REPLICATION INITIATOR PROTEIN DNAA"/>
    <property type="match status" value="1"/>
</dbReference>
<dbReference type="Pfam" id="PF11638">
    <property type="entry name" value="DnaA_N"/>
    <property type="match status" value="1"/>
</dbReference>
<dbReference type="GO" id="GO:0005886">
    <property type="term" value="C:plasma membrane"/>
    <property type="evidence" value="ECO:0007669"/>
    <property type="project" value="TreeGrafter"/>
</dbReference>
<accession>A0A382EZ09</accession>
<dbReference type="InterPro" id="IPR020591">
    <property type="entry name" value="Chromosome_initiator_DnaA-like"/>
</dbReference>
<dbReference type="InterPro" id="IPR013317">
    <property type="entry name" value="DnaA_dom"/>
</dbReference>
<evidence type="ECO:0000313" key="3">
    <source>
        <dbReference type="EMBL" id="SVB55344.1"/>
    </source>
</evidence>
<proteinExistence type="predicted"/>
<gene>
    <name evidence="3" type="ORF">METZ01_LOCUS208198</name>
</gene>
<evidence type="ECO:0000259" key="1">
    <source>
        <dbReference type="Pfam" id="PF00308"/>
    </source>
</evidence>
<dbReference type="CDD" id="cd00009">
    <property type="entry name" value="AAA"/>
    <property type="match status" value="1"/>
</dbReference>